<dbReference type="SMART" id="SM00054">
    <property type="entry name" value="EFh"/>
    <property type="match status" value="3"/>
</dbReference>
<feature type="compositionally biased region" description="Pro residues" evidence="3">
    <location>
        <begin position="722"/>
        <end position="750"/>
    </location>
</feature>
<feature type="region of interest" description="Disordered" evidence="3">
    <location>
        <begin position="230"/>
        <end position="250"/>
    </location>
</feature>
<feature type="compositionally biased region" description="Basic and acidic residues" evidence="3">
    <location>
        <begin position="610"/>
        <end position="620"/>
    </location>
</feature>
<dbReference type="CDD" id="cd00052">
    <property type="entry name" value="EH"/>
    <property type="match status" value="3"/>
</dbReference>
<feature type="compositionally biased region" description="Polar residues" evidence="3">
    <location>
        <begin position="775"/>
        <end position="786"/>
    </location>
</feature>
<dbReference type="STRING" id="597456.A0A0L7QNB8"/>
<dbReference type="AlphaFoldDB" id="A0A0L7QNB8"/>
<keyword evidence="6" id="KW-0675">Receptor</keyword>
<proteinExistence type="predicted"/>
<dbReference type="SUPFAM" id="SSF47473">
    <property type="entry name" value="EF-hand"/>
    <property type="match status" value="3"/>
</dbReference>
<evidence type="ECO:0000256" key="1">
    <source>
        <dbReference type="ARBA" id="ARBA00022837"/>
    </source>
</evidence>
<dbReference type="PROSITE" id="PS00018">
    <property type="entry name" value="EF_HAND_1"/>
    <property type="match status" value="2"/>
</dbReference>
<dbReference type="Proteomes" id="UP000053825">
    <property type="component" value="Unassembled WGS sequence"/>
</dbReference>
<dbReference type="OrthoDB" id="524326at2759"/>
<dbReference type="FunFam" id="1.10.238.10:FF:000271">
    <property type="entry name" value="Epidermal growth factor receptor substrate 15 homolog"/>
    <property type="match status" value="1"/>
</dbReference>
<gene>
    <name evidence="6" type="ORF">WH47_08127</name>
</gene>
<feature type="compositionally biased region" description="Low complexity" evidence="3">
    <location>
        <begin position="699"/>
        <end position="709"/>
    </location>
</feature>
<dbReference type="EMBL" id="KQ414855">
    <property type="protein sequence ID" value="KOC60137.1"/>
    <property type="molecule type" value="Genomic_DNA"/>
</dbReference>
<evidence type="ECO:0000259" key="5">
    <source>
        <dbReference type="PROSITE" id="PS50222"/>
    </source>
</evidence>
<dbReference type="Pfam" id="PF12763">
    <property type="entry name" value="EH"/>
    <property type="match status" value="3"/>
</dbReference>
<feature type="domain" description="EH" evidence="4">
    <location>
        <begin position="292"/>
        <end position="381"/>
    </location>
</feature>
<dbReference type="InterPro" id="IPR000261">
    <property type="entry name" value="EH_dom"/>
</dbReference>
<evidence type="ECO:0000256" key="2">
    <source>
        <dbReference type="SAM" id="Coils"/>
    </source>
</evidence>
<feature type="domain" description="EH" evidence="4">
    <location>
        <begin position="151"/>
        <end position="239"/>
    </location>
</feature>
<protein>
    <submittedName>
        <fullName evidence="6">Epidermal growth factor receptor substrate 15-like 1</fullName>
    </submittedName>
</protein>
<dbReference type="SMART" id="SM00027">
    <property type="entry name" value="EH"/>
    <property type="match status" value="3"/>
</dbReference>
<dbReference type="PROSITE" id="PS50222">
    <property type="entry name" value="EF_HAND_2"/>
    <property type="match status" value="2"/>
</dbReference>
<keyword evidence="7" id="KW-1185">Reference proteome</keyword>
<accession>A0A0L7QNB8</accession>
<feature type="coiled-coil region" evidence="2">
    <location>
        <begin position="400"/>
        <end position="553"/>
    </location>
</feature>
<dbReference type="InterPro" id="IPR002048">
    <property type="entry name" value="EF_hand_dom"/>
</dbReference>
<dbReference type="InterPro" id="IPR018247">
    <property type="entry name" value="EF_Hand_1_Ca_BS"/>
</dbReference>
<feature type="domain" description="EH" evidence="4">
    <location>
        <begin position="31"/>
        <end position="121"/>
    </location>
</feature>
<dbReference type="PROSITE" id="PS50330">
    <property type="entry name" value="UIM"/>
    <property type="match status" value="1"/>
</dbReference>
<feature type="domain" description="EF-hand" evidence="5">
    <location>
        <begin position="291"/>
        <end position="326"/>
    </location>
</feature>
<dbReference type="InterPro" id="IPR011992">
    <property type="entry name" value="EF-hand-dom_pair"/>
</dbReference>
<reference evidence="6 7" key="1">
    <citation type="submission" date="2015-07" db="EMBL/GenBank/DDBJ databases">
        <title>The genome of Habropoda laboriosa.</title>
        <authorList>
            <person name="Pan H."/>
            <person name="Kapheim K."/>
        </authorList>
    </citation>
    <scope>NUCLEOTIDE SEQUENCE [LARGE SCALE GENOMIC DNA]</scope>
    <source>
        <strain evidence="6">0110345459</strain>
    </source>
</reference>
<dbReference type="PANTHER" id="PTHR11216:SF176">
    <property type="entry name" value="EPIDERMAL GROWTH FACTOR RECEPTOR PATHWAY SUBSTRATE CLONE 15, ISOFORM A"/>
    <property type="match status" value="1"/>
</dbReference>
<feature type="region of interest" description="Disordered" evidence="3">
    <location>
        <begin position="878"/>
        <end position="897"/>
    </location>
</feature>
<dbReference type="GO" id="GO:0030132">
    <property type="term" value="C:clathrin coat of coated pit"/>
    <property type="evidence" value="ECO:0007669"/>
    <property type="project" value="TreeGrafter"/>
</dbReference>
<organism evidence="6 7">
    <name type="scientific">Habropoda laboriosa</name>
    <dbReference type="NCBI Taxonomy" id="597456"/>
    <lineage>
        <taxon>Eukaryota</taxon>
        <taxon>Metazoa</taxon>
        <taxon>Ecdysozoa</taxon>
        <taxon>Arthropoda</taxon>
        <taxon>Hexapoda</taxon>
        <taxon>Insecta</taxon>
        <taxon>Pterygota</taxon>
        <taxon>Neoptera</taxon>
        <taxon>Endopterygota</taxon>
        <taxon>Hymenoptera</taxon>
        <taxon>Apocrita</taxon>
        <taxon>Aculeata</taxon>
        <taxon>Apoidea</taxon>
        <taxon>Anthophila</taxon>
        <taxon>Apidae</taxon>
        <taxon>Habropoda</taxon>
    </lineage>
</organism>
<dbReference type="InterPro" id="IPR003903">
    <property type="entry name" value="UIM_dom"/>
</dbReference>
<dbReference type="GO" id="GO:0016197">
    <property type="term" value="P:endosomal transport"/>
    <property type="evidence" value="ECO:0007669"/>
    <property type="project" value="TreeGrafter"/>
</dbReference>
<dbReference type="SMART" id="SM00726">
    <property type="entry name" value="UIM"/>
    <property type="match status" value="2"/>
</dbReference>
<sequence>MKSSLYIDDRLIKRRWNVKVQDDNRMVAGSHTAIYEAYYNQVDPNGYGRIGAMEAARFLKKSQLSDVVLSKIWDMADPQSRGSLDKSGLFVALKLCALAQAGRDPSMSNLSMELPPPKMGDIPVIPQKNVVNTLPVITSVNNGDWSIKPSERAKYDQLFDSLQPSNGYIPGIKVKGVLMDSKLPLDTLGKIWDLADMDKDGMLDRHEFVVAMHLVYKALEKYAIPSVLPPELMPPGKRKDSTASISKSPAPVGVITTAPPPIPPLPNASSVKSMTGLDTAKTNVQWVVSSEDQIAADKLFLQADLDMDGYVSGIEIKDVFLQSGLPQTILAHIWSLCDTCQSGKLNKEQFALAMWLIKQKLRGVEPPATLSPDMVPPSMRKPSETVVENNNVSGYSNPELDMISKDIAELVRERQSMEQDIAQKEADIKIKNGEIKSLQSELDTLAATLKQLENQKGEAQKRLNDLKTQKAEVDKDLNEVEQKIREEQKKVDKFRQQAEEQESVLRAQEEELNLKRQELEGLRQEEQQLEQQQNKSRDQLNELTRNLQDTQLQICQAKAKITHLQEQQRQMSDAVALYDSALAAGDATLVPDTSLQIILHSYIKYEKTNNEEEASEKKTDSFSNANGTALDGFEQDPFASSKAQEAFGASTPDPFGNAFPSQNPTGGFTSDPFSAFDDNSVIKQDPFDPFGDGKRTDTKTTTTVAATKDPFGDDPFANLHAPPRPESPSPALPPKKAKQPPPRPAPPRPTQGPTGPLRAAPAPATPSHTPDRFANANSDPFSAQQGIIDNNNSTNFNTSTGFADFANFDSKVDAAQFSVYSLTWLLEHAVYKSINLFSFIRQQPRMVQQPDDNQRFSRYSFYLFSKRKLTTEKNLLQPEPTLNRTAPPRPTSRTHTVSTVTPKLLDFTEDPFRDYRYEDPFNRPDPFADDVEDLNANKSETIAGKMDPFSYGTTSVIPRKNSFTKSFDTDFSNTCTLTKIKVDKDNSKFDTDFVKAFSDDNKNIKTIESDAFSNTKMKTIDIDEAFSTKNEKSTKKHGQDVAHNRFKSSFNDKKSKSEMGKIWNGNNTPMMLTEKQQFVWASEQSLKTEEERRRRKQQEEAELALALELSKQEKSGKL</sequence>
<name>A0A0L7QNB8_9HYME</name>
<dbReference type="Gene3D" id="1.10.238.10">
    <property type="entry name" value="EF-hand"/>
    <property type="match status" value="3"/>
</dbReference>
<feature type="domain" description="EF-hand" evidence="5">
    <location>
        <begin position="183"/>
        <end position="218"/>
    </location>
</feature>
<dbReference type="GO" id="GO:0006897">
    <property type="term" value="P:endocytosis"/>
    <property type="evidence" value="ECO:0007669"/>
    <property type="project" value="TreeGrafter"/>
</dbReference>
<evidence type="ECO:0000259" key="4">
    <source>
        <dbReference type="PROSITE" id="PS50031"/>
    </source>
</evidence>
<keyword evidence="1" id="KW-0106">Calcium</keyword>
<dbReference type="GO" id="GO:0045296">
    <property type="term" value="F:cadherin binding"/>
    <property type="evidence" value="ECO:0007669"/>
    <property type="project" value="TreeGrafter"/>
</dbReference>
<feature type="compositionally biased region" description="Low complexity" evidence="3">
    <location>
        <begin position="751"/>
        <end position="768"/>
    </location>
</feature>
<feature type="compositionally biased region" description="Polar residues" evidence="3">
    <location>
        <begin position="659"/>
        <end position="672"/>
    </location>
</feature>
<evidence type="ECO:0000313" key="7">
    <source>
        <dbReference type="Proteomes" id="UP000053825"/>
    </source>
</evidence>
<keyword evidence="2" id="KW-0175">Coiled coil</keyword>
<dbReference type="SUPFAM" id="SSF57997">
    <property type="entry name" value="Tropomyosin"/>
    <property type="match status" value="1"/>
</dbReference>
<evidence type="ECO:0000313" key="6">
    <source>
        <dbReference type="EMBL" id="KOC60137.1"/>
    </source>
</evidence>
<dbReference type="GO" id="GO:0005509">
    <property type="term" value="F:calcium ion binding"/>
    <property type="evidence" value="ECO:0007669"/>
    <property type="project" value="InterPro"/>
</dbReference>
<dbReference type="PROSITE" id="PS50031">
    <property type="entry name" value="EH"/>
    <property type="match status" value="3"/>
</dbReference>
<dbReference type="PANTHER" id="PTHR11216">
    <property type="entry name" value="EH DOMAIN"/>
    <property type="match status" value="1"/>
</dbReference>
<evidence type="ECO:0000256" key="3">
    <source>
        <dbReference type="SAM" id="MobiDB-lite"/>
    </source>
</evidence>
<feature type="region of interest" description="Disordered" evidence="3">
    <location>
        <begin position="610"/>
        <end position="786"/>
    </location>
</feature>